<name>A0ABU2Y5D7_9FLAO</name>
<evidence type="ECO:0008006" key="3">
    <source>
        <dbReference type="Google" id="ProtNLM"/>
    </source>
</evidence>
<accession>A0ABU2Y5D7</accession>
<dbReference type="Gene3D" id="3.10.450.50">
    <property type="match status" value="1"/>
</dbReference>
<evidence type="ECO:0000313" key="2">
    <source>
        <dbReference type="Proteomes" id="UP001252186"/>
    </source>
</evidence>
<keyword evidence="2" id="KW-1185">Reference proteome</keyword>
<dbReference type="EMBL" id="JAVRHV010000004">
    <property type="protein sequence ID" value="MDT0553417.1"/>
    <property type="molecule type" value="Genomic_DNA"/>
</dbReference>
<gene>
    <name evidence="1" type="ORF">RM519_09195</name>
</gene>
<protein>
    <recommendedName>
        <fullName evidence="3">Polyketide cyclase</fullName>
    </recommendedName>
</protein>
<proteinExistence type="predicted"/>
<dbReference type="SUPFAM" id="SSF54427">
    <property type="entry name" value="NTF2-like"/>
    <property type="match status" value="1"/>
</dbReference>
<dbReference type="InterPro" id="IPR032710">
    <property type="entry name" value="NTF2-like_dom_sf"/>
</dbReference>
<comment type="caution">
    <text evidence="1">The sequence shown here is derived from an EMBL/GenBank/DDBJ whole genome shotgun (WGS) entry which is preliminary data.</text>
</comment>
<sequence length="139" mass="15737">MDVFENATQFFHNCESAKGWEFCKEYVDDNAIFTSQNQALSEVNDVKTYVDWIYNLSTITMPGCTYKVHASAFDENKNTAIFFGTFSGTHLGEGGPVPPTNKSTNTDYVYALKMNEAGKVEKMTKIWNAPYALRELGWM</sequence>
<evidence type="ECO:0000313" key="1">
    <source>
        <dbReference type="EMBL" id="MDT0553417.1"/>
    </source>
</evidence>
<dbReference type="RefSeq" id="WP_311593431.1">
    <property type="nucleotide sequence ID" value="NZ_JAVRHV010000004.1"/>
</dbReference>
<organism evidence="1 2">
    <name type="scientific">Urechidicola vernalis</name>
    <dbReference type="NCBI Taxonomy" id="3075600"/>
    <lineage>
        <taxon>Bacteria</taxon>
        <taxon>Pseudomonadati</taxon>
        <taxon>Bacteroidota</taxon>
        <taxon>Flavobacteriia</taxon>
        <taxon>Flavobacteriales</taxon>
        <taxon>Flavobacteriaceae</taxon>
        <taxon>Urechidicola</taxon>
    </lineage>
</organism>
<dbReference type="Proteomes" id="UP001252186">
    <property type="component" value="Unassembled WGS sequence"/>
</dbReference>
<reference evidence="1 2" key="1">
    <citation type="submission" date="2023-09" db="EMBL/GenBank/DDBJ databases">
        <authorList>
            <person name="Rey-Velasco X."/>
        </authorList>
    </citation>
    <scope>NUCLEOTIDE SEQUENCE [LARGE SCALE GENOMIC DNA]</scope>
    <source>
        <strain evidence="1 2">P050</strain>
    </source>
</reference>